<gene>
    <name evidence="3" type="ORF">ABT211_46330</name>
</gene>
<feature type="region of interest" description="Disordered" evidence="1">
    <location>
        <begin position="560"/>
        <end position="581"/>
    </location>
</feature>
<sequence>MARDAEKLLKGTRFQKVKLSARISEWAPPADKVAEREKEPVVPGEFEPLWALVRAWSAWAGERPDQRDWAQLVEAAREESRSPRAMRAFSDVVPIALPPNVADFTARDAEASRLLDALDPSDLGRGIHGAAIDGMAGVGKTALALHVAHEAVRRQWFSGGVLFVDLQGYDDERALSADQAAAELLRQAGEEPGSAATTVAEQLTAYRKMLRCATGPVLVILDNASAANQVMPLHPPEGGHRLLVTSRYKLPGVSGVRKIGLGILASAESIELMGRHLRTAVPDDSRVDRQPEEAERLVGLCGHLPLALRIVASLLEIEPNRPLARLADELADERGRLDLLHPGDVDESPVRAAFAVSYRHLGLGNLARGDTLRRLFRLLPFGPYPDPSTRAAAAMLERPVEETRPLLRELARAHLIEPGRRDELWDMHDLVRLYAQELCMEDLPTRERSEVFLRANRAEWYRVDREETVEFKWADRVVARYNGWGDVLAWPDAERTAHLLHPEEVVERTGYDSALAYLEAGIVAFGERHLSGESPDQTLHSLRMTMLDLRTTVEHVASVDAGQSTERADSTEVEDAEDDEDVDDVNPKILWQRETARILEEEVGPKAREASLEGRHDEAVKILMSFAERWSKVSALAPFQEASLLRRIGDIRAVQGCIPEARQAWNRAIELMTNAGRPEQADEIRAHLRSLPSPPTT</sequence>
<keyword evidence="3" id="KW-0547">Nucleotide-binding</keyword>
<keyword evidence="3" id="KW-0067">ATP-binding</keyword>
<name>A0ABV1TYD1_9ACTN</name>
<proteinExistence type="predicted"/>
<dbReference type="RefSeq" id="WP_351962788.1">
    <property type="nucleotide sequence ID" value="NZ_JBEOZM010000063.1"/>
</dbReference>
<dbReference type="PRINTS" id="PR00364">
    <property type="entry name" value="DISEASERSIST"/>
</dbReference>
<evidence type="ECO:0000313" key="4">
    <source>
        <dbReference type="Proteomes" id="UP001490365"/>
    </source>
</evidence>
<dbReference type="Pfam" id="PF13191">
    <property type="entry name" value="AAA_16"/>
    <property type="match status" value="1"/>
</dbReference>
<evidence type="ECO:0000256" key="1">
    <source>
        <dbReference type="SAM" id="MobiDB-lite"/>
    </source>
</evidence>
<organism evidence="3 4">
    <name type="scientific">Streptomyces sp. 900105755</name>
    <dbReference type="NCBI Taxonomy" id="3154389"/>
    <lineage>
        <taxon>Bacteria</taxon>
        <taxon>Bacillati</taxon>
        <taxon>Actinomycetota</taxon>
        <taxon>Actinomycetes</taxon>
        <taxon>Kitasatosporales</taxon>
        <taxon>Streptomycetaceae</taxon>
        <taxon>Streptomyces</taxon>
    </lineage>
</organism>
<accession>A0ABV1TYD1</accession>
<dbReference type="GO" id="GO:0005524">
    <property type="term" value="F:ATP binding"/>
    <property type="evidence" value="ECO:0007669"/>
    <property type="project" value="UniProtKB-KW"/>
</dbReference>
<dbReference type="EMBL" id="JBEOZM010000063">
    <property type="protein sequence ID" value="MER6274578.1"/>
    <property type="molecule type" value="Genomic_DNA"/>
</dbReference>
<dbReference type="Proteomes" id="UP001490365">
    <property type="component" value="Unassembled WGS sequence"/>
</dbReference>
<keyword evidence="4" id="KW-1185">Reference proteome</keyword>
<feature type="compositionally biased region" description="Acidic residues" evidence="1">
    <location>
        <begin position="571"/>
        <end position="581"/>
    </location>
</feature>
<dbReference type="InterPro" id="IPR041664">
    <property type="entry name" value="AAA_16"/>
</dbReference>
<dbReference type="SUPFAM" id="SSF52540">
    <property type="entry name" value="P-loop containing nucleoside triphosphate hydrolases"/>
    <property type="match status" value="1"/>
</dbReference>
<evidence type="ECO:0000259" key="2">
    <source>
        <dbReference type="Pfam" id="PF13191"/>
    </source>
</evidence>
<evidence type="ECO:0000313" key="3">
    <source>
        <dbReference type="EMBL" id="MER6274578.1"/>
    </source>
</evidence>
<dbReference type="InterPro" id="IPR027417">
    <property type="entry name" value="P-loop_NTPase"/>
</dbReference>
<reference evidence="3 4" key="1">
    <citation type="submission" date="2024-06" db="EMBL/GenBank/DDBJ databases">
        <title>The Natural Products Discovery Center: Release of the First 8490 Sequenced Strains for Exploring Actinobacteria Biosynthetic Diversity.</title>
        <authorList>
            <person name="Kalkreuter E."/>
            <person name="Kautsar S.A."/>
            <person name="Yang D."/>
            <person name="Bader C.D."/>
            <person name="Teijaro C.N."/>
            <person name="Fluegel L."/>
            <person name="Davis C.M."/>
            <person name="Simpson J.R."/>
            <person name="Lauterbach L."/>
            <person name="Steele A.D."/>
            <person name="Gui C."/>
            <person name="Meng S."/>
            <person name="Li G."/>
            <person name="Viehrig K."/>
            <person name="Ye F."/>
            <person name="Su P."/>
            <person name="Kiefer A.F."/>
            <person name="Nichols A."/>
            <person name="Cepeda A.J."/>
            <person name="Yan W."/>
            <person name="Fan B."/>
            <person name="Jiang Y."/>
            <person name="Adhikari A."/>
            <person name="Zheng C.-J."/>
            <person name="Schuster L."/>
            <person name="Cowan T.M."/>
            <person name="Smanski M.J."/>
            <person name="Chevrette M.G."/>
            <person name="De Carvalho L.P.S."/>
            <person name="Shen B."/>
        </authorList>
    </citation>
    <scope>NUCLEOTIDE SEQUENCE [LARGE SCALE GENOMIC DNA]</scope>
    <source>
        <strain evidence="3 4">NPDC001694</strain>
    </source>
</reference>
<dbReference type="PANTHER" id="PTHR47691">
    <property type="entry name" value="REGULATOR-RELATED"/>
    <property type="match status" value="1"/>
</dbReference>
<dbReference type="PANTHER" id="PTHR47691:SF3">
    <property type="entry name" value="HTH-TYPE TRANSCRIPTIONAL REGULATOR RV0890C-RELATED"/>
    <property type="match status" value="1"/>
</dbReference>
<protein>
    <submittedName>
        <fullName evidence="3">ATP-binding protein</fullName>
    </submittedName>
</protein>
<dbReference type="Gene3D" id="3.40.50.300">
    <property type="entry name" value="P-loop containing nucleotide triphosphate hydrolases"/>
    <property type="match status" value="1"/>
</dbReference>
<comment type="caution">
    <text evidence="3">The sequence shown here is derived from an EMBL/GenBank/DDBJ whole genome shotgun (WGS) entry which is preliminary data.</text>
</comment>
<feature type="domain" description="Orc1-like AAA ATPase" evidence="2">
    <location>
        <begin position="104"/>
        <end position="225"/>
    </location>
</feature>